<accession>A0A2P4R084</accession>
<protein>
    <submittedName>
        <fullName evidence="2">Uncharacterized protein</fullName>
    </submittedName>
</protein>
<evidence type="ECO:0000313" key="2">
    <source>
        <dbReference type="EMBL" id="POG83265.1"/>
    </source>
</evidence>
<dbReference type="EMBL" id="AUPC02000001">
    <property type="protein sequence ID" value="POG83265.1"/>
    <property type="molecule type" value="Genomic_DNA"/>
</dbReference>
<feature type="region of interest" description="Disordered" evidence="1">
    <location>
        <begin position="49"/>
        <end position="74"/>
    </location>
</feature>
<dbReference type="AlphaFoldDB" id="A0A2P4R084"/>
<reference evidence="2 3" key="1">
    <citation type="journal article" date="2013" name="Proc. Natl. Acad. Sci. U.S.A.">
        <title>Genome of an arbuscular mycorrhizal fungus provides insight into the oldest plant symbiosis.</title>
        <authorList>
            <person name="Tisserant E."/>
            <person name="Malbreil M."/>
            <person name="Kuo A."/>
            <person name="Kohler A."/>
            <person name="Symeonidi A."/>
            <person name="Balestrini R."/>
            <person name="Charron P."/>
            <person name="Duensing N."/>
            <person name="Frei Dit Frey N."/>
            <person name="Gianinazzi-Pearson V."/>
            <person name="Gilbert L.B."/>
            <person name="Handa Y."/>
            <person name="Herr J.R."/>
            <person name="Hijri M."/>
            <person name="Koul R."/>
            <person name="Kawaguchi M."/>
            <person name="Krajinski F."/>
            <person name="Lammers P.J."/>
            <person name="Masclaux F.G."/>
            <person name="Murat C."/>
            <person name="Morin E."/>
            <person name="Ndikumana S."/>
            <person name="Pagni M."/>
            <person name="Petitpierre D."/>
            <person name="Requena N."/>
            <person name="Rosikiewicz P."/>
            <person name="Riley R."/>
            <person name="Saito K."/>
            <person name="San Clemente H."/>
            <person name="Shapiro H."/>
            <person name="van Tuinen D."/>
            <person name="Becard G."/>
            <person name="Bonfante P."/>
            <person name="Paszkowski U."/>
            <person name="Shachar-Hill Y.Y."/>
            <person name="Tuskan G.A."/>
            <person name="Young P.W."/>
            <person name="Sanders I.R."/>
            <person name="Henrissat B."/>
            <person name="Rensing S.A."/>
            <person name="Grigoriev I.V."/>
            <person name="Corradi N."/>
            <person name="Roux C."/>
            <person name="Martin F."/>
        </authorList>
    </citation>
    <scope>NUCLEOTIDE SEQUENCE [LARGE SCALE GENOMIC DNA]</scope>
    <source>
        <strain evidence="2 3">DAOM 197198</strain>
    </source>
</reference>
<keyword evidence="3" id="KW-1185">Reference proteome</keyword>
<evidence type="ECO:0000313" key="3">
    <source>
        <dbReference type="Proteomes" id="UP000018888"/>
    </source>
</evidence>
<sequence>MLNNTIEINTNTSEMQILDENWFDVNEKSIDEPILIPRTFELNEADMIHDENSDSDSEFDDFESEYDENFDNDTESDIRVEQNKPKKLTPLDSSEVLETNGSLENLGVCSYHFNHDQKLHDLKTKKKKSTADSILHRRRCLFCGKLFHFFSRGNGCSKHSTWGLLGKSIKVACNGQHKCPALEECNPICKSVSEDNKNSRYICSECYELEGGHFHVKPGKGKLSTTCTEQKYHDHDIKKNLEIVARWIFYVKDNKNEEYQKKVLGIFLPSYFHFLNENYHVDNFHENPLQSNELNDTSSNHLLIPILLKLPTLFMVRTLTRLNKIPIYPNEKELEEKDFEKIGKIAGDKLWQSYKHLKENQTYLRSPTCITEYIDAFPKFLKIFFEKMLLQLESKKIFRSNRKNKSQNKPLKQSNPQEINKTISFLLSVLIGYAFPYFDLWLPVVLSSLCRRPKLISSLHALLTKCFIIGHTNRHERRLEKTRMQSIDPTKRLRSGNDIFNLAVIDNIDFKEASFGFGNIYDVTRETSHATLRMVFQSTLPILVNEIPEPIKELNVNTQLFGMTQGMNIMQSKIDYAFEKLLDFQKSTDENISYNKDLDVDTIEKEILTRCDFGCLIPPSNVVILTPTGSPNDDNEIFRATQMYKEEFSLNDDGYLDICADEAIFRRLIKSRTRWEKIRPILGQWHTSREMLGVLLTIFSSYGIFHLAAAIGVRFLDKLQAVVDNRSTRRVLELIWVAVGIAIHIYAKKKNISIENISTEPTDNNNVCVKAWYFYYKYFAMWKSHLIGIRIGNYELQHDSLTAFAPLFPAAGKNNYTTSVAHFLSILKKYPNLEKKLKHCASINLTRKGHYLAYDEALEVHGVGYVKQNIIGNVINQENLNLQIKATQEEKERIDILLNEFLDPYNYNRKDRKIDNRIDPLWKLVENLVEIFETCNYTEHELFKNNPPSQLTQEGLEKLSNAYNEGLKRIKEVYCQEVIKTERINTKGRRHLEVVKTDIRSINKSIVPSQKRKVPENDESTSRSIPINDDSQHSNDKNPASRRKRTITTKEEKEILKSLLLNEATPTDEEINDILTNLPSTWDIQREHLEEPDLGIWGGNLKEPGKVYWEKLSDSYELGRTGFRYMEENITGFMVGLFAEASGIAKMVTAVSCAKVSQLTVIIGGNFGNYGSSILSILWLWISALVLGCWDIGFNSWALDRHEISVTSSLDLWTCEILTLDYMIDRTLDKILDYTIDRTLGH</sequence>
<gene>
    <name evidence="2" type="ORF">GLOIN_2v1761305</name>
</gene>
<organism evidence="2 3">
    <name type="scientific">Rhizophagus irregularis (strain DAOM 181602 / DAOM 197198 / MUCL 43194)</name>
    <name type="common">Arbuscular mycorrhizal fungus</name>
    <name type="synonym">Glomus intraradices</name>
    <dbReference type="NCBI Taxonomy" id="747089"/>
    <lineage>
        <taxon>Eukaryota</taxon>
        <taxon>Fungi</taxon>
        <taxon>Fungi incertae sedis</taxon>
        <taxon>Mucoromycota</taxon>
        <taxon>Glomeromycotina</taxon>
        <taxon>Glomeromycetes</taxon>
        <taxon>Glomerales</taxon>
        <taxon>Glomeraceae</taxon>
        <taxon>Rhizophagus</taxon>
    </lineage>
</organism>
<evidence type="ECO:0000256" key="1">
    <source>
        <dbReference type="SAM" id="MobiDB-lite"/>
    </source>
</evidence>
<comment type="caution">
    <text evidence="2">The sequence shown here is derived from an EMBL/GenBank/DDBJ whole genome shotgun (WGS) entry which is preliminary data.</text>
</comment>
<name>A0A2P4R084_RHIID</name>
<feature type="compositionally biased region" description="Acidic residues" evidence="1">
    <location>
        <begin position="53"/>
        <end position="74"/>
    </location>
</feature>
<feature type="region of interest" description="Disordered" evidence="1">
    <location>
        <begin position="1006"/>
        <end position="1048"/>
    </location>
</feature>
<dbReference type="Proteomes" id="UP000018888">
    <property type="component" value="Unassembled WGS sequence"/>
</dbReference>
<proteinExistence type="predicted"/>
<dbReference type="VEuPathDB" id="FungiDB:RhiirFUN_012595"/>
<reference evidence="2 3" key="2">
    <citation type="journal article" date="2018" name="New Phytol.">
        <title>High intraspecific genome diversity in the model arbuscular mycorrhizal symbiont Rhizophagus irregularis.</title>
        <authorList>
            <person name="Chen E.C.H."/>
            <person name="Morin E."/>
            <person name="Beaudet D."/>
            <person name="Noel J."/>
            <person name="Yildirir G."/>
            <person name="Ndikumana S."/>
            <person name="Charron P."/>
            <person name="St-Onge C."/>
            <person name="Giorgi J."/>
            <person name="Kruger M."/>
            <person name="Marton T."/>
            <person name="Ropars J."/>
            <person name="Grigoriev I.V."/>
            <person name="Hainaut M."/>
            <person name="Henrissat B."/>
            <person name="Roux C."/>
            <person name="Martin F."/>
            <person name="Corradi N."/>
        </authorList>
    </citation>
    <scope>NUCLEOTIDE SEQUENCE [LARGE SCALE GENOMIC DNA]</scope>
    <source>
        <strain evidence="2 3">DAOM 197198</strain>
    </source>
</reference>